<evidence type="ECO:0000313" key="3">
    <source>
        <dbReference type="Proteomes" id="UP000298493"/>
    </source>
</evidence>
<dbReference type="AlphaFoldDB" id="A0A4Z1NG96"/>
<gene>
    <name evidence="2" type="ORF">E6O75_ATG09440</name>
</gene>
<feature type="region of interest" description="Disordered" evidence="1">
    <location>
        <begin position="412"/>
        <end position="458"/>
    </location>
</feature>
<accession>A0A4Z1NG96</accession>
<sequence length="504" mass="58420">MLRNPFDCRGRYSVRHPVDPNIASDPIEPLVEGWKWGYGISVQCAPNQEPLKLSTRDHLTFQLDMFRAFRFVDFYEIKNIHIACCPIDPDLKATRAARLKEAFPPDGKGPTTVREWSRMNWLQPVKLDVYETTRKCLETLCDFLASRVSGRNLQVTFDYIACQQKNMQRLLRCFRPLAPLKQFCLGNGGCFYIPLNPPWMESGELKEIRDLMKQEILQLVAGTDCGPPKSSSRYLPFEILSMIIYHSVVDRNPISLNNHNRLDTYRQSSRLYFNRCCGQCRGYGIPITQNQNCRCINFESYSTSCQCTTIRNGIFLVSKAIRQEALKLYWSKNTFIYQGRINSFSRRQTSQIEEQPIHTFFGGLIERSIVPPIYEPNFYQNGRSRVYSDQRSACQSRNMSLGRLINISPIPSIDTASGHPSERLFRHSSNTRSRQPTHTLLHQPSNELVSHPFSRPHNEPLDTLLSQSRDTLYTQPYKTPFNQPYITEVKRGEERFPGRQFKDL</sequence>
<organism evidence="2 3">
    <name type="scientific">Venturia nashicola</name>
    <dbReference type="NCBI Taxonomy" id="86259"/>
    <lineage>
        <taxon>Eukaryota</taxon>
        <taxon>Fungi</taxon>
        <taxon>Dikarya</taxon>
        <taxon>Ascomycota</taxon>
        <taxon>Pezizomycotina</taxon>
        <taxon>Dothideomycetes</taxon>
        <taxon>Pleosporomycetidae</taxon>
        <taxon>Venturiales</taxon>
        <taxon>Venturiaceae</taxon>
        <taxon>Venturia</taxon>
    </lineage>
</organism>
<evidence type="ECO:0000256" key="1">
    <source>
        <dbReference type="SAM" id="MobiDB-lite"/>
    </source>
</evidence>
<proteinExistence type="predicted"/>
<dbReference type="EMBL" id="SNSC02000023">
    <property type="protein sequence ID" value="TID14361.1"/>
    <property type="molecule type" value="Genomic_DNA"/>
</dbReference>
<reference evidence="2 3" key="1">
    <citation type="submission" date="2019-04" db="EMBL/GenBank/DDBJ databases">
        <title>High contiguity whole genome sequence and gene annotation resource for two Venturia nashicola isolates.</title>
        <authorList>
            <person name="Prokchorchik M."/>
            <person name="Won K."/>
            <person name="Lee Y."/>
            <person name="Choi E.D."/>
            <person name="Segonzac C."/>
            <person name="Sohn K.H."/>
        </authorList>
    </citation>
    <scope>NUCLEOTIDE SEQUENCE [LARGE SCALE GENOMIC DNA]</scope>
    <source>
        <strain evidence="2 3">PRI2</strain>
    </source>
</reference>
<comment type="caution">
    <text evidence="2">The sequence shown here is derived from an EMBL/GenBank/DDBJ whole genome shotgun (WGS) entry which is preliminary data.</text>
</comment>
<name>A0A4Z1NG96_9PEZI</name>
<evidence type="ECO:0000313" key="2">
    <source>
        <dbReference type="EMBL" id="TID14361.1"/>
    </source>
</evidence>
<protein>
    <submittedName>
        <fullName evidence="2">Uncharacterized protein</fullName>
    </submittedName>
</protein>
<keyword evidence="3" id="KW-1185">Reference proteome</keyword>
<dbReference type="Proteomes" id="UP000298493">
    <property type="component" value="Unassembled WGS sequence"/>
</dbReference>
<feature type="compositionally biased region" description="Polar residues" evidence="1">
    <location>
        <begin position="427"/>
        <end position="448"/>
    </location>
</feature>